<dbReference type="GO" id="GO:0016758">
    <property type="term" value="F:hexosyltransferase activity"/>
    <property type="evidence" value="ECO:0007669"/>
    <property type="project" value="UniProtKB-ARBA"/>
</dbReference>
<dbReference type="PANTHER" id="PTHR22916:SF51">
    <property type="entry name" value="GLYCOSYLTRANSFERASE EPSH-RELATED"/>
    <property type="match status" value="1"/>
</dbReference>
<protein>
    <submittedName>
        <fullName evidence="4">Glycosyltransferase group 2 family protein</fullName>
    </submittedName>
</protein>
<dbReference type="STRING" id="1263015.BN580_01627"/>
<dbReference type="EMBL" id="CBFW010000254">
    <property type="protein sequence ID" value="CDC74804.1"/>
    <property type="molecule type" value="Genomic_DNA"/>
</dbReference>
<dbReference type="InterPro" id="IPR001173">
    <property type="entry name" value="Glyco_trans_2-like"/>
</dbReference>
<evidence type="ECO:0000256" key="2">
    <source>
        <dbReference type="ARBA" id="ARBA00022679"/>
    </source>
</evidence>
<gene>
    <name evidence="4" type="ORF">BN580_01627</name>
</gene>
<evidence type="ECO:0000259" key="3">
    <source>
        <dbReference type="Pfam" id="PF00535"/>
    </source>
</evidence>
<reference evidence="4" key="1">
    <citation type="submission" date="2012-11" db="EMBL/GenBank/DDBJ databases">
        <title>Dependencies among metagenomic species, viruses, plasmids and units of genetic variation.</title>
        <authorList>
            <person name="Nielsen H.B."/>
            <person name="Almeida M."/>
            <person name="Juncker A.S."/>
            <person name="Rasmussen S."/>
            <person name="Li J."/>
            <person name="Sunagawa S."/>
            <person name="Plichta D."/>
            <person name="Gautier L."/>
            <person name="Le Chatelier E."/>
            <person name="Peletier E."/>
            <person name="Bonde I."/>
            <person name="Nielsen T."/>
            <person name="Manichanh C."/>
            <person name="Arumugam M."/>
            <person name="Batto J."/>
            <person name="Santos M.B.Q.D."/>
            <person name="Blom N."/>
            <person name="Borruel N."/>
            <person name="Burgdorf K.S."/>
            <person name="Boumezbeur F."/>
            <person name="Casellas F."/>
            <person name="Dore J."/>
            <person name="Guarner F."/>
            <person name="Hansen T."/>
            <person name="Hildebrand F."/>
            <person name="Kaas R.S."/>
            <person name="Kennedy S."/>
            <person name="Kristiansen K."/>
            <person name="Kultima J.R."/>
            <person name="Leonard P."/>
            <person name="Levenez F."/>
            <person name="Lund O."/>
            <person name="Moumen B."/>
            <person name="Le Paslier D."/>
            <person name="Pons N."/>
            <person name="Pedersen O."/>
            <person name="Prifti E."/>
            <person name="Qin J."/>
            <person name="Raes J."/>
            <person name="Tap J."/>
            <person name="Tims S."/>
            <person name="Ussery D.W."/>
            <person name="Yamada T."/>
            <person name="MetaHit consortium"/>
            <person name="Renault P."/>
            <person name="Sicheritz-Ponten T."/>
            <person name="Bork P."/>
            <person name="Wang J."/>
            <person name="Brunak S."/>
            <person name="Ehrlich S.D."/>
        </authorList>
    </citation>
    <scope>NUCLEOTIDE SEQUENCE [LARGE SCALE GENOMIC DNA]</scope>
</reference>
<dbReference type="InterPro" id="IPR029044">
    <property type="entry name" value="Nucleotide-diphossugar_trans"/>
</dbReference>
<proteinExistence type="predicted"/>
<comment type="caution">
    <text evidence="4">The sequence shown here is derived from an EMBL/GenBank/DDBJ whole genome shotgun (WGS) entry which is preliminary data.</text>
</comment>
<evidence type="ECO:0000313" key="4">
    <source>
        <dbReference type="EMBL" id="CDC74804.1"/>
    </source>
</evidence>
<feature type="domain" description="Glycosyltransferase 2-like" evidence="3">
    <location>
        <begin position="7"/>
        <end position="144"/>
    </location>
</feature>
<keyword evidence="2 4" id="KW-0808">Transferase</keyword>
<dbReference type="SUPFAM" id="SSF53448">
    <property type="entry name" value="Nucleotide-diphospho-sugar transferases"/>
    <property type="match status" value="1"/>
</dbReference>
<sequence>MEQALISVIVPVYNVEKYLPECVESIISQTYGNLEIILVDDGSTDRSGKICDEFAEKDSRIVVIHQKNSGVSAARNRGLDVCKGDYISFVDSDDYISADLISSFSDLLIQSGADCVAGGFIETDDKKNEKSAHAVKEQIVMDGWESLIIRYTDYRFELNLNNVWGKLFRKEIFSDIRFTEKMFFEDILIMPYWCMKCNKIVYTPYTGYYYRRNENSTTMNRNPEHLKKLYNDSFTIFNTHIALYEKCGNVKLRNCIENELADKIVTHSINGTIPAELEKWTKSEFNRHYKAIMNSGISPGRKAKMTFFRIAGIRCSRFLYRLRRKT</sequence>
<evidence type="ECO:0000256" key="1">
    <source>
        <dbReference type="ARBA" id="ARBA00022676"/>
    </source>
</evidence>
<keyword evidence="1" id="KW-0328">Glycosyltransferase</keyword>
<accession>R6TY72</accession>
<organism evidence="4 5">
    <name type="scientific">Candidatus Colimorpha enterica</name>
    <dbReference type="NCBI Taxonomy" id="3083063"/>
    <lineage>
        <taxon>Bacteria</taxon>
        <taxon>Pseudomonadati</taxon>
        <taxon>Bacteroidota</taxon>
        <taxon>Bacteroidia</taxon>
        <taxon>Bacteroidales</taxon>
        <taxon>Candidatus Colimorpha</taxon>
    </lineage>
</organism>
<dbReference type="AlphaFoldDB" id="R6TY72"/>
<evidence type="ECO:0000313" key="5">
    <source>
        <dbReference type="Proteomes" id="UP000017938"/>
    </source>
</evidence>
<dbReference type="PANTHER" id="PTHR22916">
    <property type="entry name" value="GLYCOSYLTRANSFERASE"/>
    <property type="match status" value="1"/>
</dbReference>
<name>R6TY72_9BACT</name>
<dbReference type="Proteomes" id="UP000017938">
    <property type="component" value="Unassembled WGS sequence"/>
</dbReference>
<dbReference type="Gene3D" id="3.90.550.10">
    <property type="entry name" value="Spore Coat Polysaccharide Biosynthesis Protein SpsA, Chain A"/>
    <property type="match status" value="1"/>
</dbReference>
<dbReference type="Pfam" id="PF00535">
    <property type="entry name" value="Glycos_transf_2"/>
    <property type="match status" value="1"/>
</dbReference>
<dbReference type="CDD" id="cd00761">
    <property type="entry name" value="Glyco_tranf_GTA_type"/>
    <property type="match status" value="1"/>
</dbReference>